<dbReference type="InterPro" id="IPR003594">
    <property type="entry name" value="HATPase_dom"/>
</dbReference>
<dbReference type="InterPro" id="IPR005467">
    <property type="entry name" value="His_kinase_dom"/>
</dbReference>
<dbReference type="GO" id="GO:0000155">
    <property type="term" value="F:phosphorelay sensor kinase activity"/>
    <property type="evidence" value="ECO:0007669"/>
    <property type="project" value="InterPro"/>
</dbReference>
<dbReference type="CDD" id="cd00082">
    <property type="entry name" value="HisKA"/>
    <property type="match status" value="1"/>
</dbReference>
<keyword evidence="9" id="KW-1185">Reference proteome</keyword>
<gene>
    <name evidence="8" type="ORF">J3U87_32065</name>
</gene>
<keyword evidence="3 4" id="KW-0597">Phosphoprotein</keyword>
<dbReference type="SUPFAM" id="SSF55874">
    <property type="entry name" value="ATPase domain of HSP90 chaperone/DNA topoisomerase II/histidine kinase"/>
    <property type="match status" value="1"/>
</dbReference>
<evidence type="ECO:0000256" key="5">
    <source>
        <dbReference type="SAM" id="Coils"/>
    </source>
</evidence>
<proteinExistence type="predicted"/>
<dbReference type="SMART" id="SM00387">
    <property type="entry name" value="HATPase_c"/>
    <property type="match status" value="1"/>
</dbReference>
<dbReference type="PANTHER" id="PTHR43547:SF2">
    <property type="entry name" value="HYBRID SIGNAL TRANSDUCTION HISTIDINE KINASE C"/>
    <property type="match status" value="1"/>
</dbReference>
<evidence type="ECO:0000313" key="9">
    <source>
        <dbReference type="Proteomes" id="UP000663929"/>
    </source>
</evidence>
<dbReference type="CDD" id="cd19920">
    <property type="entry name" value="REC_PA4781-like"/>
    <property type="match status" value="1"/>
</dbReference>
<evidence type="ECO:0000259" key="7">
    <source>
        <dbReference type="PROSITE" id="PS50110"/>
    </source>
</evidence>
<dbReference type="Gene3D" id="1.10.287.130">
    <property type="match status" value="1"/>
</dbReference>
<organism evidence="8 9">
    <name type="scientific">Sulfidibacter corallicola</name>
    <dbReference type="NCBI Taxonomy" id="2818388"/>
    <lineage>
        <taxon>Bacteria</taxon>
        <taxon>Pseudomonadati</taxon>
        <taxon>Acidobacteriota</taxon>
        <taxon>Holophagae</taxon>
        <taxon>Acanthopleuribacterales</taxon>
        <taxon>Acanthopleuribacteraceae</taxon>
        <taxon>Sulfidibacter</taxon>
    </lineage>
</organism>
<dbReference type="Pfam" id="PF00512">
    <property type="entry name" value="HisKA"/>
    <property type="match status" value="1"/>
</dbReference>
<dbReference type="InterPro" id="IPR011006">
    <property type="entry name" value="CheY-like_superfamily"/>
</dbReference>
<accession>A0A8A4TUP2</accession>
<feature type="domain" description="Histidine kinase" evidence="6">
    <location>
        <begin position="154"/>
        <end position="368"/>
    </location>
</feature>
<dbReference type="EMBL" id="CP071793">
    <property type="protein sequence ID" value="QTD50245.1"/>
    <property type="molecule type" value="Genomic_DNA"/>
</dbReference>
<dbReference type="AlphaFoldDB" id="A0A8A4TUP2"/>
<sequence length="370" mass="40819">MKHDLRSRILIVDDTRANLKILGACLRDRYAVSVATSGRAALEVARSRTNPPDLILLDIVMPDMDGYEVCRLLKADPQTARIPVVFVSALSETGDEARGLGLGAVDYITKPFSASIVRARVKNHLELKHAREELERQNEILREYNRMREDMERISRHDMRTPLNAIINLPQLILEEEERDIDEDLHDCLTTVMRAGYRLLDMINLSLDLVKMEQGTYALKPESVDIAATLRKVATDLETLSRGMDVGVDIDVTYGERPVLVLAEELLCYSMMANLIKNAIEASPAGETVRVQVQAGPLTKVVVHNRGAVPEAARANFFEKYNTVGKEGGTGLGTYSARLIAETLGGGVAFETSEAEGTRVTVSLLPFAAS</sequence>
<evidence type="ECO:0000256" key="3">
    <source>
        <dbReference type="ARBA" id="ARBA00022553"/>
    </source>
</evidence>
<dbReference type="SUPFAM" id="SSF47384">
    <property type="entry name" value="Homodimeric domain of signal transducing histidine kinase"/>
    <property type="match status" value="1"/>
</dbReference>
<dbReference type="CDD" id="cd00075">
    <property type="entry name" value="HATPase"/>
    <property type="match status" value="1"/>
</dbReference>
<dbReference type="InterPro" id="IPR003661">
    <property type="entry name" value="HisK_dim/P_dom"/>
</dbReference>
<dbReference type="EC" id="2.7.13.3" evidence="2"/>
<protein>
    <recommendedName>
        <fullName evidence="2">histidine kinase</fullName>
        <ecNumber evidence="2">2.7.13.3</ecNumber>
    </recommendedName>
</protein>
<feature type="coiled-coil region" evidence="5">
    <location>
        <begin position="124"/>
        <end position="154"/>
    </location>
</feature>
<dbReference type="SUPFAM" id="SSF52172">
    <property type="entry name" value="CheY-like"/>
    <property type="match status" value="1"/>
</dbReference>
<dbReference type="SMART" id="SM00448">
    <property type="entry name" value="REC"/>
    <property type="match status" value="1"/>
</dbReference>
<evidence type="ECO:0000259" key="6">
    <source>
        <dbReference type="PROSITE" id="PS50109"/>
    </source>
</evidence>
<comment type="catalytic activity">
    <reaction evidence="1">
        <text>ATP + protein L-histidine = ADP + protein N-phospho-L-histidine.</text>
        <dbReference type="EC" id="2.7.13.3"/>
    </reaction>
</comment>
<feature type="modified residue" description="4-aspartylphosphate" evidence="4">
    <location>
        <position position="58"/>
    </location>
</feature>
<dbReference type="Gene3D" id="3.40.50.2300">
    <property type="match status" value="1"/>
</dbReference>
<dbReference type="KEGG" id="scor:J3U87_32065"/>
<feature type="domain" description="Response regulatory" evidence="7">
    <location>
        <begin position="8"/>
        <end position="125"/>
    </location>
</feature>
<dbReference type="InterPro" id="IPR036097">
    <property type="entry name" value="HisK_dim/P_sf"/>
</dbReference>
<evidence type="ECO:0000256" key="4">
    <source>
        <dbReference type="PROSITE-ProRule" id="PRU00169"/>
    </source>
</evidence>
<reference evidence="8" key="1">
    <citation type="submission" date="2021-03" db="EMBL/GenBank/DDBJ databases">
        <title>Acanthopleuribacteraceae sp. M133.</title>
        <authorList>
            <person name="Wang G."/>
        </authorList>
    </citation>
    <scope>NUCLEOTIDE SEQUENCE</scope>
    <source>
        <strain evidence="8">M133</strain>
    </source>
</reference>
<evidence type="ECO:0000256" key="1">
    <source>
        <dbReference type="ARBA" id="ARBA00000085"/>
    </source>
</evidence>
<dbReference type="Proteomes" id="UP000663929">
    <property type="component" value="Chromosome"/>
</dbReference>
<dbReference type="InterPro" id="IPR001789">
    <property type="entry name" value="Sig_transdc_resp-reg_receiver"/>
</dbReference>
<dbReference type="InterPro" id="IPR036890">
    <property type="entry name" value="HATPase_C_sf"/>
</dbReference>
<dbReference type="Pfam" id="PF00072">
    <property type="entry name" value="Response_reg"/>
    <property type="match status" value="1"/>
</dbReference>
<evidence type="ECO:0000313" key="8">
    <source>
        <dbReference type="EMBL" id="QTD50245.1"/>
    </source>
</evidence>
<dbReference type="Gene3D" id="3.30.565.10">
    <property type="entry name" value="Histidine kinase-like ATPase, C-terminal domain"/>
    <property type="match status" value="1"/>
</dbReference>
<dbReference type="Pfam" id="PF02518">
    <property type="entry name" value="HATPase_c"/>
    <property type="match status" value="1"/>
</dbReference>
<dbReference type="RefSeq" id="WP_237379874.1">
    <property type="nucleotide sequence ID" value="NZ_CP071793.1"/>
</dbReference>
<dbReference type="PROSITE" id="PS50110">
    <property type="entry name" value="RESPONSE_REGULATORY"/>
    <property type="match status" value="1"/>
</dbReference>
<keyword evidence="8" id="KW-0418">Kinase</keyword>
<dbReference type="PANTHER" id="PTHR43547">
    <property type="entry name" value="TWO-COMPONENT HISTIDINE KINASE"/>
    <property type="match status" value="1"/>
</dbReference>
<dbReference type="SMART" id="SM00388">
    <property type="entry name" value="HisKA"/>
    <property type="match status" value="1"/>
</dbReference>
<evidence type="ECO:0000256" key="2">
    <source>
        <dbReference type="ARBA" id="ARBA00012438"/>
    </source>
</evidence>
<name>A0A8A4TUP2_SULCO</name>
<keyword evidence="8" id="KW-0808">Transferase</keyword>
<dbReference type="PROSITE" id="PS50109">
    <property type="entry name" value="HIS_KIN"/>
    <property type="match status" value="1"/>
</dbReference>
<keyword evidence="5" id="KW-0175">Coiled coil</keyword>